<dbReference type="EMBL" id="BGPR01101849">
    <property type="protein sequence ID" value="GBM61131.1"/>
    <property type="molecule type" value="Genomic_DNA"/>
</dbReference>
<accession>A0A4Y2H7K6</accession>
<comment type="caution">
    <text evidence="1">The sequence shown here is derived from an EMBL/GenBank/DDBJ whole genome shotgun (WGS) entry which is preliminary data.</text>
</comment>
<dbReference type="AlphaFoldDB" id="A0A4Y2H7K6"/>
<evidence type="ECO:0000313" key="2">
    <source>
        <dbReference type="Proteomes" id="UP000499080"/>
    </source>
</evidence>
<sequence length="87" mass="9352">MVFCREASITANGKNFEQLLGKWTCARTIPSATHRQKKGSPLLACHFCIFVEPLAHPSAFPTVYGTSASYVGGQMSSCWCIGEGVPA</sequence>
<proteinExistence type="predicted"/>
<protein>
    <submittedName>
        <fullName evidence="1">Uncharacterized protein</fullName>
    </submittedName>
</protein>
<gene>
    <name evidence="1" type="ORF">AVEN_61201_1</name>
</gene>
<keyword evidence="2" id="KW-1185">Reference proteome</keyword>
<organism evidence="1 2">
    <name type="scientific">Araneus ventricosus</name>
    <name type="common">Orbweaver spider</name>
    <name type="synonym">Epeira ventricosa</name>
    <dbReference type="NCBI Taxonomy" id="182803"/>
    <lineage>
        <taxon>Eukaryota</taxon>
        <taxon>Metazoa</taxon>
        <taxon>Ecdysozoa</taxon>
        <taxon>Arthropoda</taxon>
        <taxon>Chelicerata</taxon>
        <taxon>Arachnida</taxon>
        <taxon>Araneae</taxon>
        <taxon>Araneomorphae</taxon>
        <taxon>Entelegynae</taxon>
        <taxon>Araneoidea</taxon>
        <taxon>Araneidae</taxon>
        <taxon>Araneus</taxon>
    </lineage>
</organism>
<evidence type="ECO:0000313" key="1">
    <source>
        <dbReference type="EMBL" id="GBM61131.1"/>
    </source>
</evidence>
<name>A0A4Y2H7K6_ARAVE</name>
<dbReference type="Proteomes" id="UP000499080">
    <property type="component" value="Unassembled WGS sequence"/>
</dbReference>
<reference evidence="1 2" key="1">
    <citation type="journal article" date="2019" name="Sci. Rep.">
        <title>Orb-weaving spider Araneus ventricosus genome elucidates the spidroin gene catalogue.</title>
        <authorList>
            <person name="Kono N."/>
            <person name="Nakamura H."/>
            <person name="Ohtoshi R."/>
            <person name="Moran D.A.P."/>
            <person name="Shinohara A."/>
            <person name="Yoshida Y."/>
            <person name="Fujiwara M."/>
            <person name="Mori M."/>
            <person name="Tomita M."/>
            <person name="Arakawa K."/>
        </authorList>
    </citation>
    <scope>NUCLEOTIDE SEQUENCE [LARGE SCALE GENOMIC DNA]</scope>
</reference>